<feature type="domain" description="Tubulin/FtsZ GTPase" evidence="6">
    <location>
        <begin position="53"/>
        <end position="286"/>
    </location>
</feature>
<evidence type="ECO:0000256" key="5">
    <source>
        <dbReference type="RuleBase" id="RU000352"/>
    </source>
</evidence>
<protein>
    <submittedName>
        <fullName evidence="8">Tubulin/FtsZ family, GTPase domain protein</fullName>
    </submittedName>
</protein>
<dbReference type="InterPro" id="IPR018316">
    <property type="entry name" value="Tubulin/FtsZ_2-layer-sand-dom"/>
</dbReference>
<evidence type="ECO:0000313" key="9">
    <source>
        <dbReference type="Proteomes" id="UP000009168"/>
    </source>
</evidence>
<keyword evidence="2 5" id="KW-0493">Microtubule</keyword>
<feature type="domain" description="Tubulin/FtsZ 2-layer sandwich" evidence="7">
    <location>
        <begin position="288"/>
        <end position="423"/>
    </location>
</feature>
<evidence type="ECO:0000256" key="2">
    <source>
        <dbReference type="ARBA" id="ARBA00022701"/>
    </source>
</evidence>
<dbReference type="Proteomes" id="UP000009168">
    <property type="component" value="Unassembled WGS sequence"/>
</dbReference>
<dbReference type="InterPro" id="IPR000217">
    <property type="entry name" value="Tubulin"/>
</dbReference>
<dbReference type="KEGG" id="tet:TTHERM_00118700"/>
<dbReference type="CDD" id="cd02190">
    <property type="entry name" value="epsilon_tubulin"/>
    <property type="match status" value="1"/>
</dbReference>
<dbReference type="SMART" id="SM00864">
    <property type="entry name" value="Tubulin"/>
    <property type="match status" value="1"/>
</dbReference>
<gene>
    <name evidence="8" type="ORF">TTHERM_00118700</name>
</gene>
<dbReference type="GO" id="GO:0005525">
    <property type="term" value="F:GTP binding"/>
    <property type="evidence" value="ECO:0007669"/>
    <property type="project" value="UniProtKB-UniRule"/>
</dbReference>
<dbReference type="SMART" id="SM00865">
    <property type="entry name" value="Tubulin_C"/>
    <property type="match status" value="1"/>
</dbReference>
<proteinExistence type="inferred from homology"/>
<dbReference type="Pfam" id="PF00091">
    <property type="entry name" value="Tubulin"/>
    <property type="match status" value="1"/>
</dbReference>
<dbReference type="Gene3D" id="3.40.50.1440">
    <property type="entry name" value="Tubulin/FtsZ, GTPase domain"/>
    <property type="match status" value="1"/>
</dbReference>
<dbReference type="FunFam" id="3.40.50.1440:FF:000017">
    <property type="entry name" value="Tubulin epsilon chain"/>
    <property type="match status" value="1"/>
</dbReference>
<dbReference type="InterPro" id="IPR004057">
    <property type="entry name" value="Epsilon_tubulin"/>
</dbReference>
<dbReference type="SUPFAM" id="SSF55307">
    <property type="entry name" value="Tubulin C-terminal domain-like"/>
    <property type="match status" value="1"/>
</dbReference>
<evidence type="ECO:0000256" key="4">
    <source>
        <dbReference type="ARBA" id="ARBA00023134"/>
    </source>
</evidence>
<dbReference type="OrthoDB" id="1662883at2759"/>
<dbReference type="FunCoup" id="Q22YZ9">
    <property type="interactions" value="68"/>
</dbReference>
<sequence>MRELITIQVGQCGNQIGAKFWELAIKEHSKYNKSSVYDDALSSFFRNIDKSSKGHELKVGSEIINLKARSIIVDMEEGVTNQLLKSDIGDLFDQRQFINDVSGAGNNWAHGHFFYGNKYRDNMSERIRKAVEQCDSLQCFFLMHSLGGGTGSGLGTFLLSLIEDEYPDVYRFTASVFPQKDDDVITSPYNSFFSLYELAKHADCVFPIDNQALMNICYQIDNPNKVKLAKDNINVSKEEEIKIMMNKGSKITQAGTEEKKEKPFDKMNNIIAHLLSNITCSMRFEGVLNVDLNEITMNLVPYPDLHFLISSIAPLYSLSDSNLQPRRLDQMFKDCYHPDYQLVSVNPFQNKYLAVGLMVRGSVPFSDVNRNIKKLRSELNMIYWNQEGFKYGICNTPPIGQPYSLLCLANNTAIRDQFSTMVERFNKLYKRKVFVHHYTEYMDAKHFDEALNSITSLISKYEELHKAEEPSSQPRLKPLI</sequence>
<evidence type="ECO:0000259" key="7">
    <source>
        <dbReference type="SMART" id="SM00865"/>
    </source>
</evidence>
<dbReference type="InterPro" id="IPR017975">
    <property type="entry name" value="Tubulin_CS"/>
</dbReference>
<dbReference type="Pfam" id="PF03953">
    <property type="entry name" value="Tubulin_C"/>
    <property type="match status" value="1"/>
</dbReference>
<dbReference type="Gene3D" id="1.10.287.600">
    <property type="entry name" value="Helix hairpin bin"/>
    <property type="match status" value="1"/>
</dbReference>
<dbReference type="STRING" id="312017.Q22YZ9"/>
<keyword evidence="4 5" id="KW-0342">GTP-binding</keyword>
<dbReference type="SUPFAM" id="SSF52490">
    <property type="entry name" value="Tubulin nucleotide-binding domain-like"/>
    <property type="match status" value="1"/>
</dbReference>
<dbReference type="InterPro" id="IPR023123">
    <property type="entry name" value="Tubulin_C"/>
</dbReference>
<dbReference type="InterPro" id="IPR003008">
    <property type="entry name" value="Tubulin_FtsZ_GTPase"/>
</dbReference>
<dbReference type="GO" id="GO:0007017">
    <property type="term" value="P:microtubule-based process"/>
    <property type="evidence" value="ECO:0007669"/>
    <property type="project" value="InterPro"/>
</dbReference>
<evidence type="ECO:0000259" key="6">
    <source>
        <dbReference type="SMART" id="SM00864"/>
    </source>
</evidence>
<dbReference type="PRINTS" id="PR01161">
    <property type="entry name" value="TUBULIN"/>
</dbReference>
<dbReference type="PROSITE" id="PS00228">
    <property type="entry name" value="TUBULIN_B_AUTOREG"/>
    <property type="match status" value="1"/>
</dbReference>
<reference evidence="9" key="1">
    <citation type="journal article" date="2006" name="PLoS Biol.">
        <title>Macronuclear genome sequence of the ciliate Tetrahymena thermophila, a model eukaryote.</title>
        <authorList>
            <person name="Eisen J.A."/>
            <person name="Coyne R.S."/>
            <person name="Wu M."/>
            <person name="Wu D."/>
            <person name="Thiagarajan M."/>
            <person name="Wortman J.R."/>
            <person name="Badger J.H."/>
            <person name="Ren Q."/>
            <person name="Amedeo P."/>
            <person name="Jones K.M."/>
            <person name="Tallon L.J."/>
            <person name="Delcher A.L."/>
            <person name="Salzberg S.L."/>
            <person name="Silva J.C."/>
            <person name="Haas B.J."/>
            <person name="Majoros W.H."/>
            <person name="Farzad M."/>
            <person name="Carlton J.M."/>
            <person name="Smith R.K. Jr."/>
            <person name="Garg J."/>
            <person name="Pearlman R.E."/>
            <person name="Karrer K.M."/>
            <person name="Sun L."/>
            <person name="Manning G."/>
            <person name="Elde N.C."/>
            <person name="Turkewitz A.P."/>
            <person name="Asai D.J."/>
            <person name="Wilkes D.E."/>
            <person name="Wang Y."/>
            <person name="Cai H."/>
            <person name="Collins K."/>
            <person name="Stewart B.A."/>
            <person name="Lee S.R."/>
            <person name="Wilamowska K."/>
            <person name="Weinberg Z."/>
            <person name="Ruzzo W.L."/>
            <person name="Wloga D."/>
            <person name="Gaertig J."/>
            <person name="Frankel J."/>
            <person name="Tsao C.-C."/>
            <person name="Gorovsky M.A."/>
            <person name="Keeling P.J."/>
            <person name="Waller R.F."/>
            <person name="Patron N.J."/>
            <person name="Cherry J.M."/>
            <person name="Stover N.A."/>
            <person name="Krieger C.J."/>
            <person name="del Toro C."/>
            <person name="Ryder H.F."/>
            <person name="Williamson S.C."/>
            <person name="Barbeau R.A."/>
            <person name="Hamilton E.P."/>
            <person name="Orias E."/>
        </authorList>
    </citation>
    <scope>NUCLEOTIDE SEQUENCE [LARGE SCALE GENOMIC DNA]</scope>
    <source>
        <strain evidence="9">SB210</strain>
    </source>
</reference>
<dbReference type="GeneID" id="7845720"/>
<dbReference type="InParanoid" id="Q22YZ9"/>
<dbReference type="RefSeq" id="XP_001010767.2">
    <property type="nucleotide sequence ID" value="XM_001010767.3"/>
</dbReference>
<dbReference type="PRINTS" id="PR01519">
    <property type="entry name" value="EPSLNTUBULIN"/>
</dbReference>
<dbReference type="PROSITE" id="PS00227">
    <property type="entry name" value="TUBULIN"/>
    <property type="match status" value="1"/>
</dbReference>
<dbReference type="EMBL" id="GG662798">
    <property type="protein sequence ID" value="EAR90522.2"/>
    <property type="molecule type" value="Genomic_DNA"/>
</dbReference>
<keyword evidence="9" id="KW-1185">Reference proteome</keyword>
<dbReference type="InterPro" id="IPR008280">
    <property type="entry name" value="Tub_FtsZ_C"/>
</dbReference>
<name>Q22YZ9_TETTS</name>
<accession>Q22YZ9</accession>
<dbReference type="InterPro" id="IPR036525">
    <property type="entry name" value="Tubulin/FtsZ_GTPase_sf"/>
</dbReference>
<organism evidence="8 9">
    <name type="scientific">Tetrahymena thermophila (strain SB210)</name>
    <dbReference type="NCBI Taxonomy" id="312017"/>
    <lineage>
        <taxon>Eukaryota</taxon>
        <taxon>Sar</taxon>
        <taxon>Alveolata</taxon>
        <taxon>Ciliophora</taxon>
        <taxon>Intramacronucleata</taxon>
        <taxon>Oligohymenophorea</taxon>
        <taxon>Hymenostomatida</taxon>
        <taxon>Tetrahymenina</taxon>
        <taxon>Tetrahymenidae</taxon>
        <taxon>Tetrahymena</taxon>
    </lineage>
</organism>
<evidence type="ECO:0000256" key="3">
    <source>
        <dbReference type="ARBA" id="ARBA00022741"/>
    </source>
</evidence>
<evidence type="ECO:0000256" key="1">
    <source>
        <dbReference type="ARBA" id="ARBA00009636"/>
    </source>
</evidence>
<dbReference type="eggNOG" id="KOG1375">
    <property type="taxonomic scope" value="Eukaryota"/>
</dbReference>
<keyword evidence="3 5" id="KW-0547">Nucleotide-binding</keyword>
<dbReference type="PANTHER" id="PTHR11588">
    <property type="entry name" value="TUBULIN"/>
    <property type="match status" value="1"/>
</dbReference>
<comment type="similarity">
    <text evidence="1 5">Belongs to the tubulin family.</text>
</comment>
<dbReference type="HOGENOM" id="CLU_015718_1_0_1"/>
<dbReference type="InterPro" id="IPR013838">
    <property type="entry name" value="Beta-tubulin_BS"/>
</dbReference>
<dbReference type="GO" id="GO:0005874">
    <property type="term" value="C:microtubule"/>
    <property type="evidence" value="ECO:0007669"/>
    <property type="project" value="UniProtKB-KW"/>
</dbReference>
<dbReference type="FunFam" id="1.10.287.600:FF:000007">
    <property type="entry name" value="tubulin epsilon chain"/>
    <property type="match status" value="1"/>
</dbReference>
<evidence type="ECO:0000313" key="8">
    <source>
        <dbReference type="EMBL" id="EAR90522.2"/>
    </source>
</evidence>
<dbReference type="AlphaFoldDB" id="Q22YZ9"/>